<reference evidence="5" key="2">
    <citation type="journal article" date="2023" name="Plant Pathol.">
        <title>Dismantling and reorganizing Pseudomonas marginalis sensu#lato.</title>
        <authorList>
            <person name="Sawada H."/>
            <person name="Fujikawa T."/>
            <person name="Satou M."/>
        </authorList>
    </citation>
    <scope>NUCLEOTIDE SEQUENCE</scope>
    <source>
        <strain evidence="5">MAFF 301350</strain>
    </source>
</reference>
<dbReference type="PANTHER" id="PTHR46577:SF1">
    <property type="entry name" value="HTH-TYPE TRANSCRIPTIONAL REGULATORY PROTEIN GABR"/>
    <property type="match status" value="1"/>
</dbReference>
<dbReference type="GO" id="GO:0008483">
    <property type="term" value="F:transaminase activity"/>
    <property type="evidence" value="ECO:0007669"/>
    <property type="project" value="UniProtKB-KW"/>
</dbReference>
<dbReference type="EMBL" id="JAHTBI010000054">
    <property type="protein sequence ID" value="MBV6288555.1"/>
    <property type="molecule type" value="Genomic_DNA"/>
</dbReference>
<comment type="caution">
    <text evidence="5">The sequence shown here is derived from an EMBL/GenBank/DDBJ whole genome shotgun (WGS) entry which is preliminary data.</text>
</comment>
<evidence type="ECO:0000256" key="3">
    <source>
        <dbReference type="ARBA" id="ARBA00023163"/>
    </source>
</evidence>
<dbReference type="AlphaFoldDB" id="A0A9Q3AEC2"/>
<evidence type="ECO:0000313" key="6">
    <source>
        <dbReference type="Proteomes" id="UP001106592"/>
    </source>
</evidence>
<evidence type="ECO:0000313" key="5">
    <source>
        <dbReference type="EMBL" id="MBV6288555.1"/>
    </source>
</evidence>
<dbReference type="CDD" id="cd00609">
    <property type="entry name" value="AAT_like"/>
    <property type="match status" value="1"/>
</dbReference>
<dbReference type="Proteomes" id="UP001106592">
    <property type="component" value="Unassembled WGS sequence"/>
</dbReference>
<gene>
    <name evidence="5" type="ORF">KUO17_16215</name>
</gene>
<organism evidence="5 6">
    <name type="scientific">Pseudomonas aegrilactucae</name>
    <dbReference type="NCBI Taxonomy" id="2854028"/>
    <lineage>
        <taxon>Bacteria</taxon>
        <taxon>Pseudomonadati</taxon>
        <taxon>Pseudomonadota</taxon>
        <taxon>Gammaproteobacteria</taxon>
        <taxon>Pseudomonadales</taxon>
        <taxon>Pseudomonadaceae</taxon>
        <taxon>Pseudomonas</taxon>
    </lineage>
</organism>
<dbReference type="InterPro" id="IPR004839">
    <property type="entry name" value="Aminotransferase_I/II_large"/>
</dbReference>
<dbReference type="Pfam" id="PF00392">
    <property type="entry name" value="GntR"/>
    <property type="match status" value="1"/>
</dbReference>
<dbReference type="InterPro" id="IPR000524">
    <property type="entry name" value="Tscrpt_reg_HTH_GntR"/>
</dbReference>
<proteinExistence type="predicted"/>
<dbReference type="GO" id="GO:0003700">
    <property type="term" value="F:DNA-binding transcription factor activity"/>
    <property type="evidence" value="ECO:0007669"/>
    <property type="project" value="InterPro"/>
</dbReference>
<evidence type="ECO:0000256" key="2">
    <source>
        <dbReference type="ARBA" id="ARBA00023125"/>
    </source>
</evidence>
<sequence>MWTPTLADTALPRYLALVEAIALAIECGELKVGERLPPQRRLAWNLGLNPSTTQQAYREAAARHLVAGEVGRGTYVLAGSREATLFRLKQPGPQPAQIDLSTNVPAVDDASPDLAATLRHLLGQGDTHQLEHYLGAEQLLRARVHGAAWLNRRGLQLSAQQVLLCGGAQHGVFSVLLSLCQAGDAVLVEALTAPGIKAACRQLRLPLHGIAMDGQGILPDDLDRVARATGARVVVLTPTLQNPTGACMGAARQAAVAAVIERHALTLIEDDVYGALTDTPALMTKVGARGVLVSSLSKSVAAGLRLGWIVACPALLERIDPHAQATHWPVSPLDLAIACRWIDDGTAARRVAWQREEVLQRWRMAKRVLGSALAGDMPSPHVWVHGLLADACREAGVAVVPAEVFAVKQSDVPAVRISLSAARSRVELKQALERVAGEFNRNIRSETATTLPTLNLPPQPRKPA</sequence>
<evidence type="ECO:0000259" key="4">
    <source>
        <dbReference type="PROSITE" id="PS50949"/>
    </source>
</evidence>
<accession>A0A9Q3AEC2</accession>
<keyword evidence="5" id="KW-0808">Transferase</keyword>
<name>A0A9Q3AEC2_9PSED</name>
<protein>
    <submittedName>
        <fullName evidence="5">PLP-dependent aminotransferase family protein</fullName>
    </submittedName>
</protein>
<keyword evidence="3" id="KW-0804">Transcription</keyword>
<keyword evidence="1" id="KW-0805">Transcription regulation</keyword>
<dbReference type="PROSITE" id="PS50949">
    <property type="entry name" value="HTH_GNTR"/>
    <property type="match status" value="1"/>
</dbReference>
<reference evidence="5" key="1">
    <citation type="journal article" date="2022" name="Int. J. Syst. Evol. Microbiol.">
        <title>Pseudomonas aegrilactucae sp. nov. and Pseudomonas morbosilactucae sp. nov., pathogens causing bacterial rot of lettuce in Japan.</title>
        <authorList>
            <person name="Sawada H."/>
            <person name="Fujikawa T."/>
            <person name="Satou M."/>
        </authorList>
    </citation>
    <scope>NUCLEOTIDE SEQUENCE</scope>
    <source>
        <strain evidence="5">MAFF 301350</strain>
    </source>
</reference>
<dbReference type="GO" id="GO:0003677">
    <property type="term" value="F:DNA binding"/>
    <property type="evidence" value="ECO:0007669"/>
    <property type="project" value="UniProtKB-KW"/>
</dbReference>
<keyword evidence="6" id="KW-1185">Reference proteome</keyword>
<keyword evidence="5" id="KW-0032">Aminotransferase</keyword>
<dbReference type="GO" id="GO:0030170">
    <property type="term" value="F:pyridoxal phosphate binding"/>
    <property type="evidence" value="ECO:0007669"/>
    <property type="project" value="InterPro"/>
</dbReference>
<dbReference type="SMART" id="SM00345">
    <property type="entry name" value="HTH_GNTR"/>
    <property type="match status" value="1"/>
</dbReference>
<dbReference type="InterPro" id="IPR051446">
    <property type="entry name" value="HTH_trans_reg/aminotransferase"/>
</dbReference>
<keyword evidence="2" id="KW-0238">DNA-binding</keyword>
<evidence type="ECO:0000256" key="1">
    <source>
        <dbReference type="ARBA" id="ARBA00023015"/>
    </source>
</evidence>
<dbReference type="CDD" id="cd07377">
    <property type="entry name" value="WHTH_GntR"/>
    <property type="match status" value="1"/>
</dbReference>
<dbReference type="Pfam" id="PF00155">
    <property type="entry name" value="Aminotran_1_2"/>
    <property type="match status" value="1"/>
</dbReference>
<feature type="domain" description="HTH gntR-type" evidence="4">
    <location>
        <begin position="11"/>
        <end position="79"/>
    </location>
</feature>
<dbReference type="PANTHER" id="PTHR46577">
    <property type="entry name" value="HTH-TYPE TRANSCRIPTIONAL REGULATORY PROTEIN GABR"/>
    <property type="match status" value="1"/>
</dbReference>